<dbReference type="Proteomes" id="UP000054538">
    <property type="component" value="Unassembled WGS sequence"/>
</dbReference>
<protein>
    <submittedName>
        <fullName evidence="1">Uncharacterized protein</fullName>
    </submittedName>
</protein>
<gene>
    <name evidence="1" type="ORF">PAXRUDRAFT_163648</name>
</gene>
<evidence type="ECO:0000313" key="1">
    <source>
        <dbReference type="EMBL" id="KIK78567.1"/>
    </source>
</evidence>
<reference evidence="2" key="2">
    <citation type="submission" date="2015-01" db="EMBL/GenBank/DDBJ databases">
        <title>Evolutionary Origins and Diversification of the Mycorrhizal Mutualists.</title>
        <authorList>
            <consortium name="DOE Joint Genome Institute"/>
            <consortium name="Mycorrhizal Genomics Consortium"/>
            <person name="Kohler A."/>
            <person name="Kuo A."/>
            <person name="Nagy L.G."/>
            <person name="Floudas D."/>
            <person name="Copeland A."/>
            <person name="Barry K.W."/>
            <person name="Cichocki N."/>
            <person name="Veneault-Fourrey C."/>
            <person name="LaButti K."/>
            <person name="Lindquist E.A."/>
            <person name="Lipzen A."/>
            <person name="Lundell T."/>
            <person name="Morin E."/>
            <person name="Murat C."/>
            <person name="Riley R."/>
            <person name="Ohm R."/>
            <person name="Sun H."/>
            <person name="Tunlid A."/>
            <person name="Henrissat B."/>
            <person name="Grigoriev I.V."/>
            <person name="Hibbett D.S."/>
            <person name="Martin F."/>
        </authorList>
    </citation>
    <scope>NUCLEOTIDE SEQUENCE [LARGE SCALE GENOMIC DNA]</scope>
    <source>
        <strain evidence="2">Ve08.2h10</strain>
    </source>
</reference>
<reference evidence="1 2" key="1">
    <citation type="submission" date="2014-04" db="EMBL/GenBank/DDBJ databases">
        <authorList>
            <consortium name="DOE Joint Genome Institute"/>
            <person name="Kuo A."/>
            <person name="Kohler A."/>
            <person name="Jargeat P."/>
            <person name="Nagy L.G."/>
            <person name="Floudas D."/>
            <person name="Copeland A."/>
            <person name="Barry K.W."/>
            <person name="Cichocki N."/>
            <person name="Veneault-Fourrey C."/>
            <person name="LaButti K."/>
            <person name="Lindquist E.A."/>
            <person name="Lipzen A."/>
            <person name="Lundell T."/>
            <person name="Morin E."/>
            <person name="Murat C."/>
            <person name="Sun H."/>
            <person name="Tunlid A."/>
            <person name="Henrissat B."/>
            <person name="Grigoriev I.V."/>
            <person name="Hibbett D.S."/>
            <person name="Martin F."/>
            <person name="Nordberg H.P."/>
            <person name="Cantor M.N."/>
            <person name="Hua S.X."/>
        </authorList>
    </citation>
    <scope>NUCLEOTIDE SEQUENCE [LARGE SCALE GENOMIC DNA]</scope>
    <source>
        <strain evidence="1 2">Ve08.2h10</strain>
    </source>
</reference>
<proteinExistence type="predicted"/>
<accession>A0A0D0C609</accession>
<dbReference type="HOGENOM" id="CLU_2904832_0_0_1"/>
<dbReference type="InParanoid" id="A0A0D0C609"/>
<evidence type="ECO:0000313" key="2">
    <source>
        <dbReference type="Proteomes" id="UP000054538"/>
    </source>
</evidence>
<name>A0A0D0C609_9AGAM</name>
<dbReference type="AlphaFoldDB" id="A0A0D0C609"/>
<keyword evidence="2" id="KW-1185">Reference proteome</keyword>
<organism evidence="1 2">
    <name type="scientific">Paxillus rubicundulus Ve08.2h10</name>
    <dbReference type="NCBI Taxonomy" id="930991"/>
    <lineage>
        <taxon>Eukaryota</taxon>
        <taxon>Fungi</taxon>
        <taxon>Dikarya</taxon>
        <taxon>Basidiomycota</taxon>
        <taxon>Agaricomycotina</taxon>
        <taxon>Agaricomycetes</taxon>
        <taxon>Agaricomycetidae</taxon>
        <taxon>Boletales</taxon>
        <taxon>Paxilineae</taxon>
        <taxon>Paxillaceae</taxon>
        <taxon>Paxillus</taxon>
    </lineage>
</organism>
<dbReference type="EMBL" id="KN826547">
    <property type="protein sequence ID" value="KIK78567.1"/>
    <property type="molecule type" value="Genomic_DNA"/>
</dbReference>
<sequence length="62" mass="7174">MPIPLQNPKPFFLVGKNAALYYQNHPFTFGRSFVNTLLFMDAYYKGLNGKQATWAVKKYCSH</sequence>